<dbReference type="PANTHER" id="PTHR11669">
    <property type="entry name" value="REPLICATION FACTOR C / DNA POLYMERASE III GAMMA-TAU SUBUNIT"/>
    <property type="match status" value="1"/>
</dbReference>
<dbReference type="AlphaFoldDB" id="A0A2T2XGG3"/>
<dbReference type="PANTHER" id="PTHR11669:SF8">
    <property type="entry name" value="DNA POLYMERASE III SUBUNIT DELTA"/>
    <property type="match status" value="1"/>
</dbReference>
<organism evidence="1 2">
    <name type="scientific">Sulfobacillus benefaciens</name>
    <dbReference type="NCBI Taxonomy" id="453960"/>
    <lineage>
        <taxon>Bacteria</taxon>
        <taxon>Bacillati</taxon>
        <taxon>Bacillota</taxon>
        <taxon>Clostridia</taxon>
        <taxon>Eubacteriales</taxon>
        <taxon>Clostridiales Family XVII. Incertae Sedis</taxon>
        <taxon>Sulfobacillus</taxon>
    </lineage>
</organism>
<dbReference type="InterPro" id="IPR050238">
    <property type="entry name" value="DNA_Rep/Repair_Clamp_Loader"/>
</dbReference>
<reference evidence="1 2" key="1">
    <citation type="journal article" date="2014" name="BMC Genomics">
        <title>Comparison of environmental and isolate Sulfobacillus genomes reveals diverse carbon, sulfur, nitrogen, and hydrogen metabolisms.</title>
        <authorList>
            <person name="Justice N.B."/>
            <person name="Norman A."/>
            <person name="Brown C.T."/>
            <person name="Singh A."/>
            <person name="Thomas B.C."/>
            <person name="Banfield J.F."/>
        </authorList>
    </citation>
    <scope>NUCLEOTIDE SEQUENCE [LARGE SCALE GENOMIC DNA]</scope>
    <source>
        <strain evidence="1">AMDSBA4</strain>
    </source>
</reference>
<dbReference type="InterPro" id="IPR027417">
    <property type="entry name" value="P-loop_NTPase"/>
</dbReference>
<dbReference type="Gene3D" id="3.40.50.300">
    <property type="entry name" value="P-loop containing nucleotide triphosphate hydrolases"/>
    <property type="match status" value="1"/>
</dbReference>
<dbReference type="Pfam" id="PF13177">
    <property type="entry name" value="DNA_pol3_delta2"/>
    <property type="match status" value="1"/>
</dbReference>
<dbReference type="EMBL" id="PXYW01000018">
    <property type="protein sequence ID" value="PSR33595.1"/>
    <property type="molecule type" value="Genomic_DNA"/>
</dbReference>
<evidence type="ECO:0000313" key="1">
    <source>
        <dbReference type="EMBL" id="PSR33595.1"/>
    </source>
</evidence>
<dbReference type="GO" id="GO:0006261">
    <property type="term" value="P:DNA-templated DNA replication"/>
    <property type="evidence" value="ECO:0007669"/>
    <property type="project" value="TreeGrafter"/>
</dbReference>
<evidence type="ECO:0000313" key="2">
    <source>
        <dbReference type="Proteomes" id="UP000242972"/>
    </source>
</evidence>
<name>A0A2T2XGG3_9FIRM</name>
<proteinExistence type="predicted"/>
<evidence type="ECO:0008006" key="3">
    <source>
        <dbReference type="Google" id="ProtNLM"/>
    </source>
</evidence>
<comment type="caution">
    <text evidence="1">The sequence shown here is derived from an EMBL/GenBank/DDBJ whole genome shotgun (WGS) entry which is preliminary data.</text>
</comment>
<dbReference type="Proteomes" id="UP000242972">
    <property type="component" value="Unassembled WGS sequence"/>
</dbReference>
<protein>
    <recommendedName>
        <fullName evidence="3">DNA polymerase III subunit delta</fullName>
    </recommendedName>
</protein>
<accession>A0A2T2XGG3</accession>
<sequence>MKNSSHKNPSRLDSWPQIADPFAAGLFPQSALVISDTPLFEPGVSLCRSLLCEEPEARSICRCRSCQTDFVDHPDIHLLSPSPHTIRVADVRMAVQSLLYRPLWSSVRIIWIQAADTLTPESANLLLKAVEEPAPYVHFVLTTNNPDQVLPTIRSRCQRFVIADPDSQPIEALPPDWMMARPLLPDHVVQAARFARKQFRQSHHRQWLGIWEELWQAYDALAANANQDIVREQLRRLWTRR</sequence>
<dbReference type="GO" id="GO:0009360">
    <property type="term" value="C:DNA polymerase III complex"/>
    <property type="evidence" value="ECO:0007669"/>
    <property type="project" value="TreeGrafter"/>
</dbReference>
<gene>
    <name evidence="1" type="ORF">C7B46_09330</name>
</gene>
<dbReference type="SUPFAM" id="SSF52540">
    <property type="entry name" value="P-loop containing nucleoside triphosphate hydrolases"/>
    <property type="match status" value="1"/>
</dbReference>